<accession>A0A812PIC9</accession>
<dbReference type="Proteomes" id="UP000649617">
    <property type="component" value="Unassembled WGS sequence"/>
</dbReference>
<proteinExistence type="predicted"/>
<reference evidence="2" key="1">
    <citation type="submission" date="2021-02" db="EMBL/GenBank/DDBJ databases">
        <authorList>
            <person name="Dougan E. K."/>
            <person name="Rhodes N."/>
            <person name="Thang M."/>
            <person name="Chan C."/>
        </authorList>
    </citation>
    <scope>NUCLEOTIDE SEQUENCE</scope>
</reference>
<dbReference type="OrthoDB" id="630188at2759"/>
<feature type="compositionally biased region" description="Basic and acidic residues" evidence="1">
    <location>
        <begin position="1"/>
        <end position="11"/>
    </location>
</feature>
<name>A0A812PIC9_SYMPI</name>
<sequence length="256" mass="27926">MHELHDGRPELHTATNSSGYRNKASFSLGKQFAGEQDELAQDDSFFVEAALKLTRSGGLGVKLVLRGEESVAAWRMDGRGARFAEDLRVAPAGSDEKPPKSPWHPRYPMFEALHGDPFVLEDAPVGIPGSFLPYRLSPDSFSEVNSKAEEAMIEVLCGWVDDLVQAGQAKTLCMFGRNSGFIGLALQRRFGFPRVYAHTHCPVTLADAEASVATNSASGWILGRCEKYDFGGVLAKIPEGEGMRSCKQLLSWCSSL</sequence>
<gene>
    <name evidence="2" type="primary">ACC1</name>
    <name evidence="2" type="ORF">SPIL2461_LOCUS8370</name>
</gene>
<dbReference type="EMBL" id="CAJNIZ010013647">
    <property type="protein sequence ID" value="CAE7352381.1"/>
    <property type="molecule type" value="Genomic_DNA"/>
</dbReference>
<evidence type="ECO:0000256" key="1">
    <source>
        <dbReference type="SAM" id="MobiDB-lite"/>
    </source>
</evidence>
<evidence type="ECO:0000313" key="3">
    <source>
        <dbReference type="Proteomes" id="UP000649617"/>
    </source>
</evidence>
<keyword evidence="3" id="KW-1185">Reference proteome</keyword>
<dbReference type="AlphaFoldDB" id="A0A812PIC9"/>
<comment type="caution">
    <text evidence="2">The sequence shown here is derived from an EMBL/GenBank/DDBJ whole genome shotgun (WGS) entry which is preliminary data.</text>
</comment>
<feature type="region of interest" description="Disordered" evidence="1">
    <location>
        <begin position="1"/>
        <end position="22"/>
    </location>
</feature>
<evidence type="ECO:0000313" key="2">
    <source>
        <dbReference type="EMBL" id="CAE7352381.1"/>
    </source>
</evidence>
<protein>
    <submittedName>
        <fullName evidence="2">ACC1 protein</fullName>
    </submittedName>
</protein>
<organism evidence="2 3">
    <name type="scientific">Symbiodinium pilosum</name>
    <name type="common">Dinoflagellate</name>
    <dbReference type="NCBI Taxonomy" id="2952"/>
    <lineage>
        <taxon>Eukaryota</taxon>
        <taxon>Sar</taxon>
        <taxon>Alveolata</taxon>
        <taxon>Dinophyceae</taxon>
        <taxon>Suessiales</taxon>
        <taxon>Symbiodiniaceae</taxon>
        <taxon>Symbiodinium</taxon>
    </lineage>
</organism>